<name>A0AAC9JDN7_9ALTE</name>
<keyword evidence="1" id="KW-0614">Plasmid</keyword>
<dbReference type="EMBL" id="CP018025">
    <property type="protein sequence ID" value="APD92039.1"/>
    <property type="molecule type" value="Genomic_DNA"/>
</dbReference>
<dbReference type="RefSeq" id="WP_071960649.1">
    <property type="nucleotide sequence ID" value="NZ_CP018025.1"/>
</dbReference>
<organism evidence="1 2">
    <name type="scientific">Alteromonas mediterranea</name>
    <dbReference type="NCBI Taxonomy" id="314275"/>
    <lineage>
        <taxon>Bacteria</taxon>
        <taxon>Pseudomonadati</taxon>
        <taxon>Pseudomonadota</taxon>
        <taxon>Gammaproteobacteria</taxon>
        <taxon>Alteromonadales</taxon>
        <taxon>Alteromonadaceae</taxon>
        <taxon>Alteromonas/Salinimonas group</taxon>
        <taxon>Alteromonas</taxon>
    </lineage>
</organism>
<accession>A0AAC9JDN7</accession>
<dbReference type="Proteomes" id="UP000182101">
    <property type="component" value="Plasmid pAMCP48-600"/>
</dbReference>
<gene>
    <name evidence="1" type="ORF">BM524_19150</name>
</gene>
<reference evidence="1 2" key="1">
    <citation type="submission" date="2016-11" db="EMBL/GenBank/DDBJ databases">
        <title>Networking in microbes: conjugative elements and plasmids in the genus Alteromonas.</title>
        <authorList>
            <person name="Lopez-Perez M."/>
            <person name="Ramon-Marco N."/>
            <person name="Rodriguez-Valera F."/>
        </authorList>
    </citation>
    <scope>NUCLEOTIDE SEQUENCE [LARGE SCALE GENOMIC DNA]</scope>
    <source>
        <strain evidence="1 2">CP48</strain>
        <plasmid evidence="2">pamcp48-600</plasmid>
    </source>
</reference>
<geneLocation type="plasmid" evidence="2">
    <name>pamcp48-600</name>
</geneLocation>
<evidence type="ECO:0000313" key="1">
    <source>
        <dbReference type="EMBL" id="APD92039.1"/>
    </source>
</evidence>
<sequence length="88" mass="9663">MSIRLRTVTKDDVVLARAIAKKHGIKHCKKGTAKSSPIYVGRQTVRVEKDVATALVKELQESGFYIESSSLGLVEHDIADVFAIHPTC</sequence>
<evidence type="ECO:0000313" key="2">
    <source>
        <dbReference type="Proteomes" id="UP000182101"/>
    </source>
</evidence>
<proteinExistence type="predicted"/>
<dbReference type="AlphaFoldDB" id="A0AAC9JDN7"/>
<protein>
    <submittedName>
        <fullName evidence="1">Uncharacterized protein</fullName>
    </submittedName>
</protein>